<accession>T5AK27</accession>
<reference evidence="4 5" key="1">
    <citation type="journal article" date="2013" name="Chin. Sci. Bull.">
        <title>Genome survey uncovers the secrets of sex and lifestyle in caterpillar fungus.</title>
        <authorList>
            <person name="Hu X."/>
            <person name="Zhang Y."/>
            <person name="Xiao G."/>
            <person name="Zheng P."/>
            <person name="Xia Y."/>
            <person name="Zhang X."/>
            <person name="St Leger R.J."/>
            <person name="Liu X."/>
            <person name="Wang C."/>
        </authorList>
    </citation>
    <scope>NUCLEOTIDE SEQUENCE [LARGE SCALE GENOMIC DNA]</scope>
    <source>
        <strain evidence="5">Co18 / CGMCC 3.14243</strain>
        <tissue evidence="4">Fruit-body</tissue>
    </source>
</reference>
<evidence type="ECO:0000256" key="1">
    <source>
        <dbReference type="ARBA" id="ARBA00023242"/>
    </source>
</evidence>
<dbReference type="OrthoDB" id="2264294at2759"/>
<dbReference type="PANTHER" id="PTHR31668">
    <property type="entry name" value="GLUCOSE TRANSPORT TRANSCRIPTION REGULATOR RGT1-RELATED-RELATED"/>
    <property type="match status" value="1"/>
</dbReference>
<feature type="compositionally biased region" description="Low complexity" evidence="2">
    <location>
        <begin position="119"/>
        <end position="130"/>
    </location>
</feature>
<dbReference type="eggNOG" id="ENOG502QQXX">
    <property type="taxonomic scope" value="Eukaryota"/>
</dbReference>
<feature type="compositionally biased region" description="Polar residues" evidence="2">
    <location>
        <begin position="1093"/>
        <end position="1106"/>
    </location>
</feature>
<evidence type="ECO:0000313" key="4">
    <source>
        <dbReference type="EMBL" id="EQL02761.1"/>
    </source>
</evidence>
<feature type="region of interest" description="Disordered" evidence="2">
    <location>
        <begin position="486"/>
        <end position="506"/>
    </location>
</feature>
<evidence type="ECO:0000256" key="2">
    <source>
        <dbReference type="SAM" id="MobiDB-lite"/>
    </source>
</evidence>
<feature type="region of interest" description="Disordered" evidence="2">
    <location>
        <begin position="1093"/>
        <end position="1119"/>
    </location>
</feature>
<dbReference type="GO" id="GO:0001080">
    <property type="term" value="P:nitrogen catabolite activation of transcription from RNA polymerase II promoter"/>
    <property type="evidence" value="ECO:0007669"/>
    <property type="project" value="TreeGrafter"/>
</dbReference>
<proteinExistence type="predicted"/>
<feature type="region of interest" description="Disordered" evidence="2">
    <location>
        <begin position="112"/>
        <end position="137"/>
    </location>
</feature>
<dbReference type="InterPro" id="IPR007219">
    <property type="entry name" value="XnlR_reg_dom"/>
</dbReference>
<dbReference type="CDD" id="cd12148">
    <property type="entry name" value="fungal_TF_MHR"/>
    <property type="match status" value="2"/>
</dbReference>
<dbReference type="Proteomes" id="UP000019374">
    <property type="component" value="Unassembled WGS sequence"/>
</dbReference>
<gene>
    <name evidence="4" type="ORF">OCS_01539</name>
</gene>
<protein>
    <submittedName>
        <fullName evidence="4">Transcription factor TamA</fullName>
    </submittedName>
</protein>
<sequence>MAGLSAAQWEKYRVSSPTGEAPPGTFVSALDREATSRRWGLSAGQRNSPSIRGLCAPSTVSPTYRRGTFVVRTPHCTVGFKFPPHITSNPLLAATSPHPGSRTCQAAVQGVRPRKIATPPLLDDSSPPSSRSRRRQQHIFSSNWAVRTLSANDFPDVEWDEKHPDERQDVERGRQLFTHAVQLSEILAEILDNFYTLKSTITISDAGSQATHLVLSMAKPVQLKLKEWYGGLPASLRLESYSTSSPPATQTSPNRRSSIGYLHLAYFATEITLHRRIIRALTSSQSSVDPYIEHICRSAAKARLISAMDFVNRLTPGHLRSFSGGYLQPLTALVGALSASLYSQSPGHPAPQSRALRPFQRGAPTSTVTHVYILILPCLAQSLLMAPSPSYQRAASIAIAPKPARAGPTSHRLTRMSGGLEAHLHTGVGPDPKSFPETPVPACRPRHFPGNTCAPMPGDDDDDDDGCAPCQRNRADCCVSASPPSRKRKLQGDCFSREAGSSKRRDAKLSIQDGELDSGVLRHGMKLVPLAEHKKQVSPLRGPILLKRTLGLQNDRYSQYIGPTTDFEPSLINLSTFDPQDESLLSRGTLRKVSHDETFLMLPDNATPGFEHMSEDADAIEAVVAPHGRKLIDLYFDVVHPAFPIIQKHVFLEKYGRSHREFSPPILAAVYILAINWWEQCEALSRLPRPDVRELERLIRSTLQDAMNRPKLSTIQAGLLLSQRPEGDQWAPTAQLVAVGQELGLHLDCSGWKIPPWEKGLRRRLAWALYMQDKWGALVHGRPSHIFSSNWAVRTLSANDFPDVEWDEKHPDERQDVERGRQLFTHAVQLSEILAEILDNFYTLKSTITISDAGSQATHLVLSMAKPVQLKLKEWYGGLPASLRLESYSTSSPPATQTSPNRRSSIGYLHLAYFATEITLHRRIIRALTSSQSSVDPYIEHICRSAAKARLISAMDFVNRLTPGHLRSFWYFASKANFALIGTFGSLLWATSPGREEADWYRRRLAEYRWTLSVSSKPGEGRSFTEFAMTMLDISTGLLKQLPEKPSISRSDSLADMAAPLGPSPLHGAFSGSFIGGDGGMSMLDRFGTVASSDFSGAQSPLSAEYTSDDDDDRYTTPA</sequence>
<dbReference type="HOGENOM" id="CLU_280616_0_0_1"/>
<dbReference type="EMBL" id="KE652271">
    <property type="protein sequence ID" value="EQL02761.1"/>
    <property type="molecule type" value="Genomic_DNA"/>
</dbReference>
<dbReference type="GO" id="GO:0005634">
    <property type="term" value="C:nucleus"/>
    <property type="evidence" value="ECO:0007669"/>
    <property type="project" value="TreeGrafter"/>
</dbReference>
<name>T5AK27_OPHSC</name>
<dbReference type="AlphaFoldDB" id="T5AK27"/>
<dbReference type="GO" id="GO:0008270">
    <property type="term" value="F:zinc ion binding"/>
    <property type="evidence" value="ECO:0007669"/>
    <property type="project" value="InterPro"/>
</dbReference>
<dbReference type="InterPro" id="IPR050797">
    <property type="entry name" value="Carb_Metab_Trans_Reg"/>
</dbReference>
<organism evidence="4 5">
    <name type="scientific">Ophiocordyceps sinensis (strain Co18 / CGMCC 3.14243)</name>
    <name type="common">Yarsagumba caterpillar fungus</name>
    <name type="synonym">Hirsutella sinensis</name>
    <dbReference type="NCBI Taxonomy" id="911162"/>
    <lineage>
        <taxon>Eukaryota</taxon>
        <taxon>Fungi</taxon>
        <taxon>Dikarya</taxon>
        <taxon>Ascomycota</taxon>
        <taxon>Pezizomycotina</taxon>
        <taxon>Sordariomycetes</taxon>
        <taxon>Hypocreomycetidae</taxon>
        <taxon>Hypocreales</taxon>
        <taxon>Ophiocordycipitaceae</taxon>
        <taxon>Ophiocordyceps</taxon>
    </lineage>
</organism>
<evidence type="ECO:0000259" key="3">
    <source>
        <dbReference type="Pfam" id="PF04082"/>
    </source>
</evidence>
<feature type="domain" description="Xylanolytic transcriptional activator regulatory" evidence="3">
    <location>
        <begin position="632"/>
        <end position="876"/>
    </location>
</feature>
<dbReference type="Pfam" id="PF04082">
    <property type="entry name" value="Fungal_trans"/>
    <property type="match status" value="1"/>
</dbReference>
<dbReference type="GO" id="GO:0003677">
    <property type="term" value="F:DNA binding"/>
    <property type="evidence" value="ECO:0007669"/>
    <property type="project" value="InterPro"/>
</dbReference>
<dbReference type="GO" id="GO:0006351">
    <property type="term" value="P:DNA-templated transcription"/>
    <property type="evidence" value="ECO:0007669"/>
    <property type="project" value="InterPro"/>
</dbReference>
<evidence type="ECO:0000313" key="5">
    <source>
        <dbReference type="Proteomes" id="UP000019374"/>
    </source>
</evidence>
<keyword evidence="1" id="KW-0539">Nucleus</keyword>
<dbReference type="PANTHER" id="PTHR31668:SF4">
    <property type="entry name" value="TRANSCRIPTIONAL ACTIVATOR PROTEIN DAL81"/>
    <property type="match status" value="1"/>
</dbReference>